<sequence>MATTTDPVFDTVRGGLDRVTAEILRLGAVQPDSPAAHAVRARRMADLYDRTARWWRVLARSQAARTKVDLLFYRAVLGARGDAEHEARFWRESAHNWDAHMKEAC</sequence>
<dbReference type="EMBL" id="MIGB01000054">
    <property type="protein sequence ID" value="OSY35304.1"/>
    <property type="molecule type" value="Genomic_DNA"/>
</dbReference>
<reference evidence="1 2" key="1">
    <citation type="submission" date="2016-09" db="EMBL/GenBank/DDBJ databases">
        <title>Pseudonocardia autotrophica DSM535, a candidate organism with high potential of specific P450 cytochromes.</title>
        <authorList>
            <person name="Grumaz C."/>
            <person name="Vainshtein Y."/>
            <person name="Kirstahler P."/>
            <person name="Sohn K."/>
        </authorList>
    </citation>
    <scope>NUCLEOTIDE SEQUENCE [LARGE SCALE GENOMIC DNA]</scope>
    <source>
        <strain evidence="1 2">DSM 535</strain>
    </source>
</reference>
<evidence type="ECO:0000313" key="1">
    <source>
        <dbReference type="EMBL" id="OSY35304.1"/>
    </source>
</evidence>
<organism evidence="1 2">
    <name type="scientific">Pseudonocardia autotrophica</name>
    <name type="common">Amycolata autotrophica</name>
    <name type="synonym">Nocardia autotrophica</name>
    <dbReference type="NCBI Taxonomy" id="2074"/>
    <lineage>
        <taxon>Bacteria</taxon>
        <taxon>Bacillati</taxon>
        <taxon>Actinomycetota</taxon>
        <taxon>Actinomycetes</taxon>
        <taxon>Pseudonocardiales</taxon>
        <taxon>Pseudonocardiaceae</taxon>
        <taxon>Pseudonocardia</taxon>
    </lineage>
</organism>
<dbReference type="Proteomes" id="UP000194360">
    <property type="component" value="Unassembled WGS sequence"/>
</dbReference>
<protein>
    <submittedName>
        <fullName evidence="1">Uncharacterized protein</fullName>
    </submittedName>
</protein>
<gene>
    <name evidence="1" type="ORF">BG845_06170</name>
</gene>
<proteinExistence type="predicted"/>
<evidence type="ECO:0000313" key="2">
    <source>
        <dbReference type="Proteomes" id="UP000194360"/>
    </source>
</evidence>
<dbReference type="RefSeq" id="WP_085916237.1">
    <property type="nucleotide sequence ID" value="NZ_AP018920.1"/>
</dbReference>
<comment type="caution">
    <text evidence="1">The sequence shown here is derived from an EMBL/GenBank/DDBJ whole genome shotgun (WGS) entry which is preliminary data.</text>
</comment>
<accession>A0A1Y2MJ70</accession>
<dbReference type="STRING" id="2074.BG845_06170"/>
<name>A0A1Y2MJ70_PSEAH</name>
<keyword evidence="2" id="KW-1185">Reference proteome</keyword>
<dbReference type="AlphaFoldDB" id="A0A1Y2MJ70"/>